<evidence type="ECO:0000313" key="4">
    <source>
        <dbReference type="Proteomes" id="UP001152747"/>
    </source>
</evidence>
<dbReference type="Proteomes" id="UP001152747">
    <property type="component" value="Unassembled WGS sequence"/>
</dbReference>
<evidence type="ECO:0000256" key="2">
    <source>
        <dbReference type="SAM" id="Phobius"/>
    </source>
</evidence>
<feature type="compositionally biased region" description="Polar residues" evidence="1">
    <location>
        <begin position="222"/>
        <end position="235"/>
    </location>
</feature>
<keyword evidence="2" id="KW-0812">Transmembrane</keyword>
<feature type="transmembrane region" description="Helical" evidence="2">
    <location>
        <begin position="13"/>
        <end position="35"/>
    </location>
</feature>
<dbReference type="AlphaFoldDB" id="A0A9P1N574"/>
<gene>
    <name evidence="3" type="ORF">CAMP_LOCUS14327</name>
</gene>
<keyword evidence="2" id="KW-1133">Transmembrane helix</keyword>
<feature type="compositionally biased region" description="Polar residues" evidence="1">
    <location>
        <begin position="197"/>
        <end position="209"/>
    </location>
</feature>
<feature type="compositionally biased region" description="Basic and acidic residues" evidence="1">
    <location>
        <begin position="44"/>
        <end position="53"/>
    </location>
</feature>
<keyword evidence="4" id="KW-1185">Reference proteome</keyword>
<feature type="compositionally biased region" description="Polar residues" evidence="1">
    <location>
        <begin position="169"/>
        <end position="178"/>
    </location>
</feature>
<feature type="region of interest" description="Disordered" evidence="1">
    <location>
        <begin position="41"/>
        <end position="237"/>
    </location>
</feature>
<evidence type="ECO:0000313" key="3">
    <source>
        <dbReference type="EMBL" id="CAI5451690.1"/>
    </source>
</evidence>
<feature type="compositionally biased region" description="Basic and acidic residues" evidence="1">
    <location>
        <begin position="95"/>
        <end position="104"/>
    </location>
</feature>
<keyword evidence="2" id="KW-0472">Membrane</keyword>
<organism evidence="3 4">
    <name type="scientific">Caenorhabditis angaria</name>
    <dbReference type="NCBI Taxonomy" id="860376"/>
    <lineage>
        <taxon>Eukaryota</taxon>
        <taxon>Metazoa</taxon>
        <taxon>Ecdysozoa</taxon>
        <taxon>Nematoda</taxon>
        <taxon>Chromadorea</taxon>
        <taxon>Rhabditida</taxon>
        <taxon>Rhabditina</taxon>
        <taxon>Rhabditomorpha</taxon>
        <taxon>Rhabditoidea</taxon>
        <taxon>Rhabditidae</taxon>
        <taxon>Peloderinae</taxon>
        <taxon>Caenorhabditis</taxon>
    </lineage>
</organism>
<name>A0A9P1N574_9PELO</name>
<protein>
    <submittedName>
        <fullName evidence="3">Uncharacterized protein</fullName>
    </submittedName>
</protein>
<accession>A0A9P1N574</accession>
<sequence>MHTKKENSSAGEIILYGIGFLLIIVLVGSLVYYAITNRKKNNKKAAEKEEKKTKQCPIKYENTEKSVQKPVSNTESAENSERSEKSETPLASSEAPKKPSETVKNDASSLELVVPPEQARKPLSKEESKEKFDNSKEVIEQKKEHTIVDMEPKSHTGSKSKSTSKEDQTSLTPNQIQNAPVIVLNIPKPGEAHHSAEISSQRSEMSTFHLNRAGFTPPTSPLPSSEFSSTPTPKTGETLRTVAHQLSSETTVDVGTPTKPK</sequence>
<dbReference type="EMBL" id="CANHGI010000005">
    <property type="protein sequence ID" value="CAI5451690.1"/>
    <property type="molecule type" value="Genomic_DNA"/>
</dbReference>
<feature type="compositionally biased region" description="Basic and acidic residues" evidence="1">
    <location>
        <begin position="118"/>
        <end position="154"/>
    </location>
</feature>
<proteinExistence type="predicted"/>
<comment type="caution">
    <text evidence="3">The sequence shown here is derived from an EMBL/GenBank/DDBJ whole genome shotgun (WGS) entry which is preliminary data.</text>
</comment>
<evidence type="ECO:0000256" key="1">
    <source>
        <dbReference type="SAM" id="MobiDB-lite"/>
    </source>
</evidence>
<reference evidence="3" key="1">
    <citation type="submission" date="2022-11" db="EMBL/GenBank/DDBJ databases">
        <authorList>
            <person name="Kikuchi T."/>
        </authorList>
    </citation>
    <scope>NUCLEOTIDE SEQUENCE</scope>
    <source>
        <strain evidence="3">PS1010</strain>
    </source>
</reference>